<dbReference type="InterPro" id="IPR005225">
    <property type="entry name" value="Small_GTP-bd"/>
</dbReference>
<name>A0A2B4RW42_STYPI</name>
<dbReference type="Pfam" id="PF00071">
    <property type="entry name" value="Ras"/>
    <property type="match status" value="1"/>
</dbReference>
<dbReference type="InterPro" id="IPR003578">
    <property type="entry name" value="Small_GTPase_Rho"/>
</dbReference>
<organism evidence="4 5">
    <name type="scientific">Stylophora pistillata</name>
    <name type="common">Smooth cauliflower coral</name>
    <dbReference type="NCBI Taxonomy" id="50429"/>
    <lineage>
        <taxon>Eukaryota</taxon>
        <taxon>Metazoa</taxon>
        <taxon>Cnidaria</taxon>
        <taxon>Anthozoa</taxon>
        <taxon>Hexacorallia</taxon>
        <taxon>Scleractinia</taxon>
        <taxon>Astrocoeniina</taxon>
        <taxon>Pocilloporidae</taxon>
        <taxon>Stylophora</taxon>
    </lineage>
</organism>
<dbReference type="PRINTS" id="PR00449">
    <property type="entry name" value="RASTRNSFRMNG"/>
</dbReference>
<dbReference type="InterPro" id="IPR001806">
    <property type="entry name" value="Small_GTPase"/>
</dbReference>
<evidence type="ECO:0000259" key="3">
    <source>
        <dbReference type="PROSITE" id="PS50097"/>
    </source>
</evidence>
<sequence>MQNLKLVVIGDGGVGKSCFLISATTSRFPGDYVPTVFDNYNVNLPVNGSPCSVSLWDTAGQEDYDRLRFLSYPGTDVFVVCFDVANRSSFENVNEKWVHEARYYEPETPILLLATKTDLRNSRQLCKCGVPPKDIVAIYCALVRSMLEYASAVFADLPKYLENSMVASLLKDVTHVSLPSRRFEARSTVSTREGMALAETLGVSYAECSSITNTGVQEALNKAAEMAVSFNTQSKSSASARVLGLFKRKSKNSTSVKDQENLPPELPPAGFAPHVEVLSSTFASEWNCMMSDTMSADVRFVFSDGESLEAHRTVLIASSSIFKNVLVGKMSANHKSFQYIFEDVSWICDEADNCLNLPHIEGKCQGKGKTVIRLHESITKGVFSEVLSFLYTGSPNLSDDDDKNFITEIQDVAKKFQMAWLIDTCTNILSGDSFLNPSIGTWLNDNTGQTAKKLFLNKPFLADVKFCVEGMVVYGHKLILKARSEVMAAMLGGAFRESDLDTEIEIRDTTLQSFLALLEYLYTDHAPIEEGDSVEIMVLADRFCLPRLVTMCELYTTKKVDSLIQKRVADGTKDVINLLLTSQAYNAKQLADWCLHFISTNFSVFESTEEFELLQGDNRKHVTEHRWPPLSYLQALEEFEQRAPQSKLASKCKVM</sequence>
<dbReference type="SMART" id="SM00225">
    <property type="entry name" value="BTB"/>
    <property type="match status" value="2"/>
</dbReference>
<dbReference type="SMART" id="SM00174">
    <property type="entry name" value="RHO"/>
    <property type="match status" value="1"/>
</dbReference>
<feature type="domain" description="BTB" evidence="3">
    <location>
        <begin position="462"/>
        <end position="530"/>
    </location>
</feature>
<dbReference type="CDD" id="cd00157">
    <property type="entry name" value="Rho"/>
    <property type="match status" value="1"/>
</dbReference>
<dbReference type="Gene3D" id="3.30.710.10">
    <property type="entry name" value="Potassium Channel Kv1.1, Chain A"/>
    <property type="match status" value="2"/>
</dbReference>
<dbReference type="GO" id="GO:0005525">
    <property type="term" value="F:GTP binding"/>
    <property type="evidence" value="ECO:0007669"/>
    <property type="project" value="UniProtKB-KW"/>
</dbReference>
<reference evidence="5" key="1">
    <citation type="journal article" date="2017" name="bioRxiv">
        <title>Comparative analysis of the genomes of Stylophora pistillata and Acropora digitifera provides evidence for extensive differences between species of corals.</title>
        <authorList>
            <person name="Voolstra C.R."/>
            <person name="Li Y."/>
            <person name="Liew Y.J."/>
            <person name="Baumgarten S."/>
            <person name="Zoccola D."/>
            <person name="Flot J.-F."/>
            <person name="Tambutte S."/>
            <person name="Allemand D."/>
            <person name="Aranda M."/>
        </authorList>
    </citation>
    <scope>NUCLEOTIDE SEQUENCE [LARGE SCALE GENOMIC DNA]</scope>
</reference>
<dbReference type="Gene3D" id="3.40.50.300">
    <property type="entry name" value="P-loop containing nucleotide triphosphate hydrolases"/>
    <property type="match status" value="1"/>
</dbReference>
<dbReference type="SMART" id="SM00173">
    <property type="entry name" value="RAS"/>
    <property type="match status" value="1"/>
</dbReference>
<dbReference type="NCBIfam" id="TIGR00231">
    <property type="entry name" value="small_GTP"/>
    <property type="match status" value="1"/>
</dbReference>
<keyword evidence="1" id="KW-0547">Nucleotide-binding</keyword>
<gene>
    <name evidence="4" type="primary">racA</name>
    <name evidence="4" type="ORF">AWC38_SpisGene15088</name>
</gene>
<evidence type="ECO:0000313" key="5">
    <source>
        <dbReference type="Proteomes" id="UP000225706"/>
    </source>
</evidence>
<dbReference type="OrthoDB" id="10251809at2759"/>
<dbReference type="InterPro" id="IPR027417">
    <property type="entry name" value="P-loop_NTPase"/>
</dbReference>
<dbReference type="AlphaFoldDB" id="A0A2B4RW42"/>
<dbReference type="PROSITE" id="PS51419">
    <property type="entry name" value="RAB"/>
    <property type="match status" value="1"/>
</dbReference>
<dbReference type="STRING" id="50429.A0A2B4RW42"/>
<evidence type="ECO:0000256" key="1">
    <source>
        <dbReference type="ARBA" id="ARBA00022741"/>
    </source>
</evidence>
<dbReference type="PANTHER" id="PTHR24072">
    <property type="entry name" value="RHO FAMILY GTPASE"/>
    <property type="match status" value="1"/>
</dbReference>
<keyword evidence="2" id="KW-0342">GTP-binding</keyword>
<proteinExistence type="predicted"/>
<dbReference type="Pfam" id="PF00651">
    <property type="entry name" value="BTB"/>
    <property type="match status" value="2"/>
</dbReference>
<dbReference type="FunFam" id="3.30.710.10:FF:000202">
    <property type="entry name" value="Predicted protein"/>
    <property type="match status" value="1"/>
</dbReference>
<evidence type="ECO:0000313" key="4">
    <source>
        <dbReference type="EMBL" id="PFX20465.1"/>
    </source>
</evidence>
<dbReference type="SUPFAM" id="SSF52540">
    <property type="entry name" value="P-loop containing nucleoside triphosphate hydrolases"/>
    <property type="match status" value="1"/>
</dbReference>
<dbReference type="GO" id="GO:0003924">
    <property type="term" value="F:GTPase activity"/>
    <property type="evidence" value="ECO:0007669"/>
    <property type="project" value="InterPro"/>
</dbReference>
<dbReference type="InterPro" id="IPR000210">
    <property type="entry name" value="BTB/POZ_dom"/>
</dbReference>
<keyword evidence="5" id="KW-1185">Reference proteome</keyword>
<dbReference type="GO" id="GO:0007264">
    <property type="term" value="P:small GTPase-mediated signal transduction"/>
    <property type="evidence" value="ECO:0007669"/>
    <property type="project" value="InterPro"/>
</dbReference>
<dbReference type="EMBL" id="LSMT01000316">
    <property type="protein sequence ID" value="PFX20465.1"/>
    <property type="molecule type" value="Genomic_DNA"/>
</dbReference>
<dbReference type="CDD" id="cd18499">
    <property type="entry name" value="BACK_RHOBTB"/>
    <property type="match status" value="1"/>
</dbReference>
<dbReference type="InterPro" id="IPR011333">
    <property type="entry name" value="SKP1/BTB/POZ_sf"/>
</dbReference>
<dbReference type="SMART" id="SM00175">
    <property type="entry name" value="RAB"/>
    <property type="match status" value="1"/>
</dbReference>
<dbReference type="PROSITE" id="PS51420">
    <property type="entry name" value="RHO"/>
    <property type="match status" value="1"/>
</dbReference>
<evidence type="ECO:0000256" key="2">
    <source>
        <dbReference type="ARBA" id="ARBA00023134"/>
    </source>
</evidence>
<feature type="domain" description="BTB" evidence="3">
    <location>
        <begin position="296"/>
        <end position="399"/>
    </location>
</feature>
<dbReference type="PROSITE" id="PS51421">
    <property type="entry name" value="RAS"/>
    <property type="match status" value="1"/>
</dbReference>
<accession>A0A2B4RW42</accession>
<protein>
    <submittedName>
        <fullName evidence="4">Rho-related protein racA</fullName>
    </submittedName>
</protein>
<dbReference type="PROSITE" id="PS50097">
    <property type="entry name" value="BTB"/>
    <property type="match status" value="2"/>
</dbReference>
<comment type="caution">
    <text evidence="4">The sequence shown here is derived from an EMBL/GenBank/DDBJ whole genome shotgun (WGS) entry which is preliminary data.</text>
</comment>
<dbReference type="Proteomes" id="UP000225706">
    <property type="component" value="Unassembled WGS sequence"/>
</dbReference>
<dbReference type="SUPFAM" id="SSF54695">
    <property type="entry name" value="POZ domain"/>
    <property type="match status" value="2"/>
</dbReference>